<dbReference type="SUPFAM" id="SSF55486">
    <property type="entry name" value="Metalloproteases ('zincins'), catalytic domain"/>
    <property type="match status" value="1"/>
</dbReference>
<dbReference type="InterPro" id="IPR012300">
    <property type="entry name" value="Pept_M6_InhA"/>
</dbReference>
<dbReference type="GO" id="GO:0006508">
    <property type="term" value="P:proteolysis"/>
    <property type="evidence" value="ECO:0007669"/>
    <property type="project" value="UniProtKB-KW"/>
</dbReference>
<dbReference type="InterPro" id="IPR008757">
    <property type="entry name" value="Peptidase_M6-like_domain"/>
</dbReference>
<dbReference type="PANTHER" id="PTHR41775">
    <property type="entry name" value="SECRETED PROTEIN-RELATED"/>
    <property type="match status" value="1"/>
</dbReference>
<feature type="region of interest" description="Disordered" evidence="1">
    <location>
        <begin position="28"/>
        <end position="57"/>
    </location>
</feature>
<protein>
    <submittedName>
        <fullName evidence="5">M6 family metalloprotease domain-containing protein</fullName>
    </submittedName>
</protein>
<dbReference type="Pfam" id="PF20774">
    <property type="entry name" value="InhA-like_VEG"/>
    <property type="match status" value="1"/>
</dbReference>
<evidence type="ECO:0000256" key="1">
    <source>
        <dbReference type="SAM" id="MobiDB-lite"/>
    </source>
</evidence>
<keyword evidence="5" id="KW-0645">Protease</keyword>
<evidence type="ECO:0000313" key="6">
    <source>
        <dbReference type="Proteomes" id="UP000295453"/>
    </source>
</evidence>
<dbReference type="PIRSF" id="PIRSF007519">
    <property type="entry name" value="Protease_InhA"/>
    <property type="match status" value="1"/>
</dbReference>
<proteinExistence type="predicted"/>
<dbReference type="Proteomes" id="UP000295453">
    <property type="component" value="Unassembled WGS sequence"/>
</dbReference>
<feature type="chain" id="PRO_5039011746" evidence="2">
    <location>
        <begin position="28"/>
        <end position="753"/>
    </location>
</feature>
<dbReference type="Pfam" id="PF20773">
    <property type="entry name" value="InhA-like_MAM"/>
    <property type="match status" value="1"/>
</dbReference>
<dbReference type="NCBIfam" id="TIGR03296">
    <property type="entry name" value="M6dom_TIGR03296"/>
    <property type="match status" value="1"/>
</dbReference>
<evidence type="ECO:0000313" key="5">
    <source>
        <dbReference type="EMBL" id="TCJ31241.1"/>
    </source>
</evidence>
<dbReference type="RefSeq" id="WP_131581169.1">
    <property type="nucleotide sequence ID" value="NZ_SJZJ01000001.1"/>
</dbReference>
<organism evidence="5 6">
    <name type="scientific">Nocardioides jejuensis</name>
    <dbReference type="NCBI Taxonomy" id="2502782"/>
    <lineage>
        <taxon>Bacteria</taxon>
        <taxon>Bacillati</taxon>
        <taxon>Actinomycetota</taxon>
        <taxon>Actinomycetes</taxon>
        <taxon>Propionibacteriales</taxon>
        <taxon>Nocardioidaceae</taxon>
        <taxon>Nocardioides</taxon>
    </lineage>
</organism>
<sequence>MKKFAPGLLAGTTALVLSAAIVPAAHATTGSDTSSGAPAASSQQNDNRPGPLTKKQDKLRAKALATLRNGGTPKARKGGGATLQLKKGNGASTYYEFPVNRTDKILTFLGQFSDFPHNNIAAPDRTKDNSTTWVPDYNKAHYDDMFMGSGDSFHDYYKQLSAGKYDVSLTTEDWVDVPGTAASYGANDDDKRAWQFIADTGNSWYAQQKAAGKSDADIKSYLAQFDQWDRYDHDNDGNFNEPDGYIDHFQAIHSGQGEEAGGGALGEDAIWSHRWYVATGYGRSGPQGNLLGGTQIGDTGLWIGDYTVEPENGGLGVFAHEFGHDLGLPDYYDTAGGDNSTAFWTLMSGGSWLNHGGTDGIGTTPGLMGPEEKAELGWLDYSTVNSGQSGRFKLGPSQHQYDNPATPKNESDQAVKVNLPDKETTTTYTTPPEGTHAWWSGRDDNLNQTLTRSVPAGQTVTVSAQAWYQIEQDYDYLFAEYSTDGGATWHDAATPVTGSSDWTTLSATYQAGGQPTLFRFRYATDGGVNEAGAFLDTISVAVDGTNVLTDGAESGDNGWTVKGWTASTGTDSKVSPQYFWLENRQYVGYDKTQAEGPYNFSEGVTRPNWVEFFKDQPGMLVWYVDLSYANNNTSAAPGHGAVLPVDAHPKAFRFPDGTKPSNRRQPFDATFGLTPVPETCLHKQKLVSGEVQTLAACAPANAGISTFKDSGEDAYYDPTNPQGSTKLPGSGVSARVMSQSGDSLTVLVQNPAV</sequence>
<dbReference type="PANTHER" id="PTHR41775:SF1">
    <property type="entry name" value="PEPTIDASE M6-LIKE DOMAIN-CONTAINING PROTEIN"/>
    <property type="match status" value="1"/>
</dbReference>
<dbReference type="EMBL" id="SJZJ01000001">
    <property type="protein sequence ID" value="TCJ31241.1"/>
    <property type="molecule type" value="Genomic_DNA"/>
</dbReference>
<dbReference type="GO" id="GO:0008237">
    <property type="term" value="F:metallopeptidase activity"/>
    <property type="evidence" value="ECO:0007669"/>
    <property type="project" value="UniProtKB-KW"/>
</dbReference>
<evidence type="ECO:0000259" key="4">
    <source>
        <dbReference type="Pfam" id="PF20774"/>
    </source>
</evidence>
<gene>
    <name evidence="5" type="ORF">EPD65_01335</name>
</gene>
<dbReference type="InterPro" id="IPR048665">
    <property type="entry name" value="InhA-like_VEG"/>
</dbReference>
<feature type="domain" description="Peptidase M6-like" evidence="3">
    <location>
        <begin position="99"/>
        <end position="369"/>
    </location>
</feature>
<dbReference type="OrthoDB" id="275270at2"/>
<feature type="compositionally biased region" description="Polar residues" evidence="1">
    <location>
        <begin position="397"/>
        <end position="408"/>
    </location>
</feature>
<feature type="compositionally biased region" description="Polar residues" evidence="1">
    <location>
        <begin position="28"/>
        <end position="47"/>
    </location>
</feature>
<dbReference type="Gene3D" id="2.60.120.260">
    <property type="entry name" value="Galactose-binding domain-like"/>
    <property type="match status" value="1"/>
</dbReference>
<keyword evidence="5" id="KW-0378">Hydrolase</keyword>
<feature type="region of interest" description="Disordered" evidence="1">
    <location>
        <begin position="389"/>
        <end position="412"/>
    </location>
</feature>
<comment type="caution">
    <text evidence="5">The sequence shown here is derived from an EMBL/GenBank/DDBJ whole genome shotgun (WGS) entry which is preliminary data.</text>
</comment>
<evidence type="ECO:0000256" key="2">
    <source>
        <dbReference type="SAM" id="SignalP"/>
    </source>
</evidence>
<name>A0A4R1CJI7_9ACTN</name>
<reference evidence="5 6" key="1">
    <citation type="submission" date="2019-03" db="EMBL/GenBank/DDBJ databases">
        <authorList>
            <person name="Kim M.K.M."/>
        </authorList>
    </citation>
    <scope>NUCLEOTIDE SEQUENCE [LARGE SCALE GENOMIC DNA]</scope>
    <source>
        <strain evidence="5 6">18JY15-6</strain>
    </source>
</reference>
<accession>A0A4R1CJI7</accession>
<keyword evidence="6" id="KW-1185">Reference proteome</keyword>
<dbReference type="AlphaFoldDB" id="A0A4R1CJI7"/>
<feature type="domain" description="Immune inhibitor A-like metallopeptidase VEG" evidence="4">
    <location>
        <begin position="575"/>
        <end position="743"/>
    </location>
</feature>
<keyword evidence="2" id="KW-0732">Signal</keyword>
<dbReference type="Pfam" id="PF05547">
    <property type="entry name" value="Peptidase_M6"/>
    <property type="match status" value="1"/>
</dbReference>
<keyword evidence="5" id="KW-0482">Metalloprotease</keyword>
<feature type="signal peptide" evidence="2">
    <location>
        <begin position="1"/>
        <end position="27"/>
    </location>
</feature>
<evidence type="ECO:0000259" key="3">
    <source>
        <dbReference type="Pfam" id="PF05547"/>
    </source>
</evidence>